<reference evidence="2" key="1">
    <citation type="submission" date="2013-05" db="EMBL/GenBank/DDBJ databases">
        <authorList>
            <person name="Yim A.K.Y."/>
            <person name="Chan T.F."/>
            <person name="Ji K.M."/>
            <person name="Liu X.Y."/>
            <person name="Zhou J.W."/>
            <person name="Li R.Q."/>
            <person name="Yang K.Y."/>
            <person name="Li J."/>
            <person name="Li M."/>
            <person name="Law P.T.W."/>
            <person name="Wu Y.L."/>
            <person name="Cai Z.L."/>
            <person name="Qin H."/>
            <person name="Bao Y."/>
            <person name="Leung R.K.K."/>
            <person name="Ng P.K.S."/>
            <person name="Zou J."/>
            <person name="Zhong X.J."/>
            <person name="Ran P.X."/>
            <person name="Zhong N.S."/>
            <person name="Liu Z.G."/>
            <person name="Tsui S.K.W."/>
        </authorList>
    </citation>
    <scope>NUCLEOTIDE SEQUENCE</scope>
    <source>
        <strain evidence="2">Derf</strain>
        <tissue evidence="2">Whole organism</tissue>
    </source>
</reference>
<reference evidence="2" key="2">
    <citation type="journal article" date="2022" name="Res Sq">
        <title>Comparative Genomics Reveals Insights into the Divergent Evolution of Astigmatic Mites and Household Pest Adaptations.</title>
        <authorList>
            <person name="Xiong Q."/>
            <person name="Wan A.T.-Y."/>
            <person name="Liu X.-Y."/>
            <person name="Fung C.S.-H."/>
            <person name="Xiao X."/>
            <person name="Malainual N."/>
            <person name="Hou J."/>
            <person name="Wang L."/>
            <person name="Wang M."/>
            <person name="Yang K."/>
            <person name="Cui Y."/>
            <person name="Leung E."/>
            <person name="Nong W."/>
            <person name="Shin S.-K."/>
            <person name="Au S."/>
            <person name="Jeong K.Y."/>
            <person name="Chew F.T."/>
            <person name="Hui J."/>
            <person name="Leung T.F."/>
            <person name="Tungtrongchitr A."/>
            <person name="Zhong N."/>
            <person name="Liu Z."/>
            <person name="Tsui S."/>
        </authorList>
    </citation>
    <scope>NUCLEOTIDE SEQUENCE</scope>
    <source>
        <strain evidence="2">Derf</strain>
        <tissue evidence="2">Whole organism</tissue>
    </source>
</reference>
<accession>A0A922I727</accession>
<sequence>MKFYPQRLFDVQTRRNQLQLIRKCCHFTICHSCWCSFIIGIILLIIGIILICNIIRTSHYNLIMGTGSVPIYPIRLNHDDNNNNQPPPTYNEIISRQQQQQLQNNNNNEIVVEVATIEPSQIINMAII</sequence>
<comment type="caution">
    <text evidence="2">The sequence shown here is derived from an EMBL/GenBank/DDBJ whole genome shotgun (WGS) entry which is preliminary data.</text>
</comment>
<protein>
    <submittedName>
        <fullName evidence="2">Uncharacterized protein</fullName>
    </submittedName>
</protein>
<evidence type="ECO:0000256" key="1">
    <source>
        <dbReference type="SAM" id="Phobius"/>
    </source>
</evidence>
<keyword evidence="3" id="KW-1185">Reference proteome</keyword>
<keyword evidence="1" id="KW-0812">Transmembrane</keyword>
<dbReference type="AlphaFoldDB" id="A0A922I727"/>
<dbReference type="Proteomes" id="UP000790347">
    <property type="component" value="Unassembled WGS sequence"/>
</dbReference>
<keyword evidence="1" id="KW-0472">Membrane</keyword>
<evidence type="ECO:0000313" key="2">
    <source>
        <dbReference type="EMBL" id="KAH9522662.1"/>
    </source>
</evidence>
<proteinExistence type="predicted"/>
<gene>
    <name evidence="2" type="ORF">DERF_006228</name>
</gene>
<keyword evidence="1" id="KW-1133">Transmembrane helix</keyword>
<dbReference type="EMBL" id="ASGP02000002">
    <property type="protein sequence ID" value="KAH9522662.1"/>
    <property type="molecule type" value="Genomic_DNA"/>
</dbReference>
<name>A0A922I727_DERFA</name>
<organism evidence="2 3">
    <name type="scientific">Dermatophagoides farinae</name>
    <name type="common">American house dust mite</name>
    <dbReference type="NCBI Taxonomy" id="6954"/>
    <lineage>
        <taxon>Eukaryota</taxon>
        <taxon>Metazoa</taxon>
        <taxon>Ecdysozoa</taxon>
        <taxon>Arthropoda</taxon>
        <taxon>Chelicerata</taxon>
        <taxon>Arachnida</taxon>
        <taxon>Acari</taxon>
        <taxon>Acariformes</taxon>
        <taxon>Sarcoptiformes</taxon>
        <taxon>Astigmata</taxon>
        <taxon>Psoroptidia</taxon>
        <taxon>Analgoidea</taxon>
        <taxon>Pyroglyphidae</taxon>
        <taxon>Dermatophagoidinae</taxon>
        <taxon>Dermatophagoides</taxon>
    </lineage>
</organism>
<evidence type="ECO:0000313" key="3">
    <source>
        <dbReference type="Proteomes" id="UP000790347"/>
    </source>
</evidence>
<feature type="transmembrane region" description="Helical" evidence="1">
    <location>
        <begin position="24"/>
        <end position="51"/>
    </location>
</feature>